<evidence type="ECO:0000313" key="2">
    <source>
        <dbReference type="Proteomes" id="UP001447842"/>
    </source>
</evidence>
<dbReference type="EMBL" id="CP147920">
    <property type="protein sequence ID" value="XAU14766.1"/>
    <property type="molecule type" value="Genomic_DNA"/>
</dbReference>
<protein>
    <submittedName>
        <fullName evidence="1">Lipopolysaccharide kinase InaA family protein</fullName>
    </submittedName>
</protein>
<evidence type="ECO:0000313" key="1">
    <source>
        <dbReference type="EMBL" id="XAU14766.1"/>
    </source>
</evidence>
<keyword evidence="1" id="KW-0418">Kinase</keyword>
<accession>A0ABZ3HAP3</accession>
<dbReference type="GO" id="GO:0016301">
    <property type="term" value="F:kinase activity"/>
    <property type="evidence" value="ECO:0007669"/>
    <property type="project" value="UniProtKB-KW"/>
</dbReference>
<keyword evidence="1" id="KW-0808">Transferase</keyword>
<sequence length="251" mass="28598">MSVSYTIHPDYAEFEAELLSVEAQFSSSDESIHKARNELRIVPMHGIKTVIKAFKVPHLLNRFVYAYLRDSKAKKSYNNGVRLLELGVPTPQPIGYIEFFRGGLFAQSYFISTYEPYDFTIREVLHHRVGDVEAILKAFTAFTHMLHQKGVWHEDYSPGNILIRKTAEGYGFMLVDINRMQFRPIPPAEGIKNFGKLWAKAPERALIAREYARLSGMDEAATLQAIESCTRKTEAAVALKKRLRGKKKKAS</sequence>
<dbReference type="Gene3D" id="1.10.510.10">
    <property type="entry name" value="Transferase(Phosphotransferase) domain 1"/>
    <property type="match status" value="1"/>
</dbReference>
<keyword evidence="2" id="KW-1185">Reference proteome</keyword>
<organism evidence="1 2">
    <name type="scientific">Sulfurimonas diazotrophicus</name>
    <dbReference type="NCBI Taxonomy" id="3131939"/>
    <lineage>
        <taxon>Bacteria</taxon>
        <taxon>Pseudomonadati</taxon>
        <taxon>Campylobacterota</taxon>
        <taxon>Epsilonproteobacteria</taxon>
        <taxon>Campylobacterales</taxon>
        <taxon>Sulfurimonadaceae</taxon>
        <taxon>Sulfurimonas</taxon>
    </lineage>
</organism>
<reference evidence="1 2" key="1">
    <citation type="submission" date="2024-03" db="EMBL/GenBank/DDBJ databases">
        <title>Sulfurimonas sp. HSL3-1.</title>
        <authorList>
            <person name="Wang S."/>
        </authorList>
    </citation>
    <scope>NUCLEOTIDE SEQUENCE [LARGE SCALE GENOMIC DNA]</scope>
    <source>
        <strain evidence="1 2">HSL3-1</strain>
    </source>
</reference>
<name>A0ABZ3HAP3_9BACT</name>
<dbReference type="Pfam" id="PF06293">
    <property type="entry name" value="Kdo"/>
    <property type="match status" value="1"/>
</dbReference>
<gene>
    <name evidence="1" type="ORF">WCY31_11040</name>
</gene>
<dbReference type="RefSeq" id="WP_345972414.1">
    <property type="nucleotide sequence ID" value="NZ_CP147920.1"/>
</dbReference>
<dbReference type="Proteomes" id="UP001447842">
    <property type="component" value="Chromosome"/>
</dbReference>
<dbReference type="InterPro" id="IPR011009">
    <property type="entry name" value="Kinase-like_dom_sf"/>
</dbReference>
<dbReference type="SUPFAM" id="SSF56112">
    <property type="entry name" value="Protein kinase-like (PK-like)"/>
    <property type="match status" value="1"/>
</dbReference>
<proteinExistence type="predicted"/>